<keyword evidence="3" id="KW-1185">Reference proteome</keyword>
<sequence>MSSAFQPRPDLRERIDEAGAEHTALVLSGGGGVGKSQLAAACAHQALTAGTDVVVWVDAAETGRIITGYATAALRVHAPDASGQDAESDAEAFLDWLAATSRSWLVVLDGVADVESADPWWPPPSRASVGRVLATTRRRDARLSGGGRALIEVDTFAPAESDAYLRARLTDVNMVHLLDAQAANLPGELGHLPLALAHAAAYMINEEAACADYLRLFTGRRSRLEALLPPEADTEGYGRPVAAALLVTLDVVQRRVPEGLAAPALWLVSHLDPAGHPLSLWADEAVTEYLTAHRTSTPEPVEVTAQEARAALRLLHQYSLISCDSREGARAVRSHALTARAARESAPSTASTAAAKAAADALVSIWPEQAHADFDLAAVVRANADTVTALAGDLLWHDDGHPLPYLAGSSLVGAGLYGPAIAHWQRVVTDAERLLGAEHPATLYARTPLVEAYRLAGRVQEAILAGERLAADLERLWGEDDSETVSVRATLATCYWLAGRIPEAISALERAATEMARLLGEDHPEAIAARHNLAACYAHSGRAQEAIALEEAVLADHERLRGRDDPGSLAARSVLAGAYVEAGRAEEGIALQELVVADRERILGEDHPTTVETRSNLAGHYLQAGRLTEAITLARRVVADFERLQGEGHPDVVTARSNLAALYSQAGHLEEAVPLQERAAADCERVLGAAHPDTLLAMRNLGHTYSKVGRHKEAAPLMERVVADSERVLGEEHPDSADAREILGLCYAETGRIEEAIPLLERAAADNERLLSAHHHLTITSWINVAAAYSKVGRTQEAIALLERLVADTVRTLGPHHPDTLESQAALAFCYRKERRLGAALTVLTQMAGASIRARWNRQPK</sequence>
<evidence type="ECO:0000313" key="2">
    <source>
        <dbReference type="EMBL" id="MBO2463949.1"/>
    </source>
</evidence>
<dbReference type="Gene3D" id="1.25.40.10">
    <property type="entry name" value="Tetratricopeptide repeat domain"/>
    <property type="match status" value="3"/>
</dbReference>
<dbReference type="Pfam" id="PF00931">
    <property type="entry name" value="NB-ARC"/>
    <property type="match status" value="1"/>
</dbReference>
<proteinExistence type="predicted"/>
<dbReference type="PANTHER" id="PTHR46082">
    <property type="entry name" value="ATP/GTP-BINDING PROTEIN-RELATED"/>
    <property type="match status" value="1"/>
</dbReference>
<comment type="caution">
    <text evidence="2">The sequence shown here is derived from an EMBL/GenBank/DDBJ whole genome shotgun (WGS) entry which is preliminary data.</text>
</comment>
<feature type="domain" description="NB-ARC" evidence="1">
    <location>
        <begin position="20"/>
        <end position="141"/>
    </location>
</feature>
<evidence type="ECO:0000259" key="1">
    <source>
        <dbReference type="Pfam" id="PF00931"/>
    </source>
</evidence>
<dbReference type="Proteomes" id="UP000680206">
    <property type="component" value="Unassembled WGS sequence"/>
</dbReference>
<protein>
    <submittedName>
        <fullName evidence="2">Tetratricopeptide repeat protein</fullName>
    </submittedName>
</protein>
<accession>A0ABS3S4M7</accession>
<gene>
    <name evidence="2" type="ORF">J4709_40915</name>
</gene>
<dbReference type="InterPro" id="IPR011990">
    <property type="entry name" value="TPR-like_helical_dom_sf"/>
</dbReference>
<organism evidence="2 3">
    <name type="scientific">Actinomadura violacea</name>
    <dbReference type="NCBI Taxonomy" id="2819934"/>
    <lineage>
        <taxon>Bacteria</taxon>
        <taxon>Bacillati</taxon>
        <taxon>Actinomycetota</taxon>
        <taxon>Actinomycetes</taxon>
        <taxon>Streptosporangiales</taxon>
        <taxon>Thermomonosporaceae</taxon>
        <taxon>Actinomadura</taxon>
    </lineage>
</organism>
<name>A0ABS3S4M7_9ACTN</name>
<dbReference type="SUPFAM" id="SSF48452">
    <property type="entry name" value="TPR-like"/>
    <property type="match status" value="4"/>
</dbReference>
<dbReference type="RefSeq" id="WP_208250027.1">
    <property type="nucleotide sequence ID" value="NZ_JAGEPF010000031.1"/>
</dbReference>
<reference evidence="2 3" key="1">
    <citation type="submission" date="2021-03" db="EMBL/GenBank/DDBJ databases">
        <title>Actinomadura violae sp. nov., isolated from lichen in Thailand.</title>
        <authorList>
            <person name="Kanchanasin P."/>
            <person name="Saeng-In P."/>
            <person name="Phongsopitanun W."/>
            <person name="Yuki M."/>
            <person name="Kudo T."/>
            <person name="Ohkuma M."/>
            <person name="Tanasupawat S."/>
        </authorList>
    </citation>
    <scope>NUCLEOTIDE SEQUENCE [LARGE SCALE GENOMIC DNA]</scope>
    <source>
        <strain evidence="2 3">LCR2-06</strain>
    </source>
</reference>
<dbReference type="EMBL" id="JAGEPF010000031">
    <property type="protein sequence ID" value="MBO2463949.1"/>
    <property type="molecule type" value="Genomic_DNA"/>
</dbReference>
<dbReference type="Pfam" id="PF13424">
    <property type="entry name" value="TPR_12"/>
    <property type="match status" value="4"/>
</dbReference>
<dbReference type="PRINTS" id="PR00381">
    <property type="entry name" value="KINESINLIGHT"/>
</dbReference>
<dbReference type="InterPro" id="IPR027417">
    <property type="entry name" value="P-loop_NTPase"/>
</dbReference>
<dbReference type="Gene3D" id="3.40.50.300">
    <property type="entry name" value="P-loop containing nucleotide triphosphate hydrolases"/>
    <property type="match status" value="1"/>
</dbReference>
<dbReference type="PANTHER" id="PTHR46082:SF6">
    <property type="entry name" value="AAA+ ATPASE DOMAIN-CONTAINING PROTEIN-RELATED"/>
    <property type="match status" value="1"/>
</dbReference>
<dbReference type="SUPFAM" id="SSF52540">
    <property type="entry name" value="P-loop containing nucleoside triphosphate hydrolases"/>
    <property type="match status" value="1"/>
</dbReference>
<evidence type="ECO:0000313" key="3">
    <source>
        <dbReference type="Proteomes" id="UP000680206"/>
    </source>
</evidence>
<dbReference type="InterPro" id="IPR002182">
    <property type="entry name" value="NB-ARC"/>
</dbReference>
<dbReference type="InterPro" id="IPR053137">
    <property type="entry name" value="NLR-like"/>
</dbReference>